<feature type="transmembrane region" description="Helical" evidence="2">
    <location>
        <begin position="89"/>
        <end position="113"/>
    </location>
</feature>
<feature type="region of interest" description="Disordered" evidence="1">
    <location>
        <begin position="316"/>
        <end position="346"/>
    </location>
</feature>
<dbReference type="InterPro" id="IPR044926">
    <property type="entry name" value="RGS_subdomain_2"/>
</dbReference>
<feature type="transmembrane region" description="Helical" evidence="2">
    <location>
        <begin position="145"/>
        <end position="167"/>
    </location>
</feature>
<evidence type="ECO:0000256" key="1">
    <source>
        <dbReference type="SAM" id="MobiDB-lite"/>
    </source>
</evidence>
<feature type="transmembrane region" description="Helical" evidence="2">
    <location>
        <begin position="23"/>
        <end position="45"/>
    </location>
</feature>
<keyword evidence="2" id="KW-1133">Transmembrane helix</keyword>
<evidence type="ECO:0000313" key="4">
    <source>
        <dbReference type="EMBL" id="CAD8912563.1"/>
    </source>
</evidence>
<dbReference type="Pfam" id="PF00615">
    <property type="entry name" value="RGS"/>
    <property type="match status" value="1"/>
</dbReference>
<keyword evidence="2" id="KW-0472">Membrane</keyword>
<proteinExistence type="predicted"/>
<dbReference type="Gene3D" id="1.10.167.10">
    <property type="entry name" value="Regulator of G-protein Signalling 4, domain 2"/>
    <property type="match status" value="1"/>
</dbReference>
<feature type="region of interest" description="Disordered" evidence="1">
    <location>
        <begin position="459"/>
        <end position="481"/>
    </location>
</feature>
<dbReference type="AlphaFoldDB" id="A0A7S1C8M6"/>
<feature type="transmembrane region" description="Helical" evidence="2">
    <location>
        <begin position="57"/>
        <end position="77"/>
    </location>
</feature>
<feature type="compositionally biased region" description="Basic and acidic residues" evidence="1">
    <location>
        <begin position="333"/>
        <end position="346"/>
    </location>
</feature>
<feature type="compositionally biased region" description="Low complexity" evidence="1">
    <location>
        <begin position="550"/>
        <end position="562"/>
    </location>
</feature>
<feature type="domain" description="RGS" evidence="3">
    <location>
        <begin position="367"/>
        <end position="516"/>
    </location>
</feature>
<feature type="transmembrane region" description="Helical" evidence="2">
    <location>
        <begin position="224"/>
        <end position="241"/>
    </location>
</feature>
<evidence type="ECO:0000256" key="2">
    <source>
        <dbReference type="SAM" id="Phobius"/>
    </source>
</evidence>
<protein>
    <recommendedName>
        <fullName evidence="3">RGS domain-containing protein</fullName>
    </recommendedName>
</protein>
<feature type="transmembrane region" description="Helical" evidence="2">
    <location>
        <begin position="193"/>
        <end position="212"/>
    </location>
</feature>
<feature type="region of interest" description="Disordered" evidence="1">
    <location>
        <begin position="550"/>
        <end position="659"/>
    </location>
</feature>
<sequence length="682" mass="72234">MATAAAAPDGATVDWERDPHMHALNWLVGIVLNVLVAGGSVAMAYRRRHHDPLRRRSVAVVAMQSAPCWLLAVGALVRELNDGATVCEVALVNSLLVPAAFLVPGCVAAYRVWALRLLQSRLAVSGGAIDLALVHRLQRNTSASATALVGVATLLVVALLSVVRATVISPDQYFTGRSGGDCTVQGAERVVSLVWIALLLISYVSFTCRLRGMVDDVFRQVKEIKVVAWVSLPFALLWWALGPTAPLRNVGARVLHPSVAASLWAISALCIAAVWPTALTYHRDFNVRPELSMSELEALEKGPVSPPSRRTGAFFSGSGTRAGATVTPSRISTHSDDSRSSLQIEEDRRRGDIERVKRVLAAQKKLTMDDILAVPLTRHILTRQMELAFSVENMVFFNLSKRKKIEADARRLGVSVPERRQWLVDTFLQEGAPMQVNVSADARARAEVVLRDAATSPTVEAATGDYDGSESAGEHGNSDAIEADDAFGRARREVYRLMLTDSWPRFRESPAYTRSCALVAELPVEALNQQHDKYSTATEQAVHVLATTATPKAPASASATAPEFGTSGSAMSAAARHGRKRLSPLARPTSVAPADAPAAAAPAPPQPRHEGALTTILSDGGGDDGDAASRDDRDGAGGGEPDGGRSSETASESRPAVARAGVTIAGAAAVAGSGAEPGHGDA</sequence>
<organism evidence="4">
    <name type="scientific">Bicosoecida sp. CB-2014</name>
    <dbReference type="NCBI Taxonomy" id="1486930"/>
    <lineage>
        <taxon>Eukaryota</taxon>
        <taxon>Sar</taxon>
        <taxon>Stramenopiles</taxon>
        <taxon>Bigyra</taxon>
        <taxon>Opalozoa</taxon>
        <taxon>Bicosoecida</taxon>
    </lineage>
</organism>
<gene>
    <name evidence="4" type="ORF">BSP0115_LOCUS5813</name>
</gene>
<accession>A0A7S1C8M6</accession>
<dbReference type="SMART" id="SM00315">
    <property type="entry name" value="RGS"/>
    <property type="match status" value="1"/>
</dbReference>
<name>A0A7S1C8M6_9STRA</name>
<dbReference type="InterPro" id="IPR036305">
    <property type="entry name" value="RGS_sf"/>
</dbReference>
<reference evidence="4" key="1">
    <citation type="submission" date="2021-01" db="EMBL/GenBank/DDBJ databases">
        <authorList>
            <person name="Corre E."/>
            <person name="Pelletier E."/>
            <person name="Niang G."/>
            <person name="Scheremetjew M."/>
            <person name="Finn R."/>
            <person name="Kale V."/>
            <person name="Holt S."/>
            <person name="Cochrane G."/>
            <person name="Meng A."/>
            <person name="Brown T."/>
            <person name="Cohen L."/>
        </authorList>
    </citation>
    <scope>NUCLEOTIDE SEQUENCE</scope>
    <source>
        <strain evidence="4">Ms1</strain>
    </source>
</reference>
<dbReference type="InterPro" id="IPR016137">
    <property type="entry name" value="RGS"/>
</dbReference>
<feature type="compositionally biased region" description="Low complexity" evidence="1">
    <location>
        <begin position="592"/>
        <end position="601"/>
    </location>
</feature>
<keyword evidence="2" id="KW-0812">Transmembrane</keyword>
<feature type="transmembrane region" description="Helical" evidence="2">
    <location>
        <begin position="261"/>
        <end position="281"/>
    </location>
</feature>
<dbReference type="PROSITE" id="PS50132">
    <property type="entry name" value="RGS"/>
    <property type="match status" value="1"/>
</dbReference>
<dbReference type="EMBL" id="HBFS01008486">
    <property type="protein sequence ID" value="CAD8912563.1"/>
    <property type="molecule type" value="Transcribed_RNA"/>
</dbReference>
<evidence type="ECO:0000259" key="3">
    <source>
        <dbReference type="PROSITE" id="PS50132"/>
    </source>
</evidence>
<dbReference type="SUPFAM" id="SSF48097">
    <property type="entry name" value="Regulator of G-protein signaling, RGS"/>
    <property type="match status" value="1"/>
</dbReference>